<accession>A0A915EQT2</accession>
<dbReference type="GO" id="GO:0000014">
    <property type="term" value="F:single-stranded DNA endodeoxyribonuclease activity"/>
    <property type="evidence" value="ECO:0007669"/>
    <property type="project" value="TreeGrafter"/>
</dbReference>
<reference evidence="4" key="1">
    <citation type="submission" date="2022-11" db="UniProtKB">
        <authorList>
            <consortium name="WormBaseParasite"/>
        </authorList>
    </citation>
    <scope>IDENTIFICATION</scope>
</reference>
<dbReference type="Proteomes" id="UP000887574">
    <property type="component" value="Unplaced"/>
</dbReference>
<dbReference type="AlphaFoldDB" id="A0A915EQT2"/>
<dbReference type="GO" id="GO:0005634">
    <property type="term" value="C:nucleus"/>
    <property type="evidence" value="ECO:0007669"/>
    <property type="project" value="UniProtKB-SubCell"/>
</dbReference>
<dbReference type="PANTHER" id="PTHR46060">
    <property type="entry name" value="MARINER MOS1 TRANSPOSASE-LIKE PROTEIN"/>
    <property type="match status" value="1"/>
</dbReference>
<dbReference type="Gene3D" id="1.10.10.1450">
    <property type="match status" value="1"/>
</dbReference>
<feature type="domain" description="Mos1 transposase HTH" evidence="2">
    <location>
        <begin position="2"/>
        <end position="40"/>
    </location>
</feature>
<evidence type="ECO:0000313" key="4">
    <source>
        <dbReference type="WBParaSite" id="jg8498"/>
    </source>
</evidence>
<dbReference type="GO" id="GO:0044547">
    <property type="term" value="F:DNA topoisomerase binding"/>
    <property type="evidence" value="ECO:0007669"/>
    <property type="project" value="TreeGrafter"/>
</dbReference>
<dbReference type="GO" id="GO:0000729">
    <property type="term" value="P:DNA double-strand break processing"/>
    <property type="evidence" value="ECO:0007669"/>
    <property type="project" value="TreeGrafter"/>
</dbReference>
<dbReference type="GO" id="GO:0015074">
    <property type="term" value="P:DNA integration"/>
    <property type="evidence" value="ECO:0007669"/>
    <property type="project" value="TreeGrafter"/>
</dbReference>
<evidence type="ECO:0000259" key="2">
    <source>
        <dbReference type="Pfam" id="PF17906"/>
    </source>
</evidence>
<comment type="subcellular location">
    <subcellularLocation>
        <location evidence="1">Nucleus</location>
    </subcellularLocation>
</comment>
<sequence length="108" mass="12474">MFDAGKRVDVTLATIREAYGYAALTKRTVYRWFKKFREGDRSPQDEARSGRPSDYDDDRLKSLVKETPAVTIRELVAFMCTSFGTIQRHFHLIGMVRIFCCNSCLNVK</sequence>
<name>A0A915EQT2_9BILA</name>
<dbReference type="InterPro" id="IPR041426">
    <property type="entry name" value="Mos1_HTH"/>
</dbReference>
<dbReference type="InterPro" id="IPR009057">
    <property type="entry name" value="Homeodomain-like_sf"/>
</dbReference>
<dbReference type="SUPFAM" id="SSF46689">
    <property type="entry name" value="Homeodomain-like"/>
    <property type="match status" value="1"/>
</dbReference>
<dbReference type="GO" id="GO:0044774">
    <property type="term" value="P:mitotic DNA integrity checkpoint signaling"/>
    <property type="evidence" value="ECO:0007669"/>
    <property type="project" value="TreeGrafter"/>
</dbReference>
<dbReference type="GO" id="GO:0042800">
    <property type="term" value="F:histone H3K4 methyltransferase activity"/>
    <property type="evidence" value="ECO:0007669"/>
    <property type="project" value="TreeGrafter"/>
</dbReference>
<dbReference type="GO" id="GO:0003690">
    <property type="term" value="F:double-stranded DNA binding"/>
    <property type="evidence" value="ECO:0007669"/>
    <property type="project" value="TreeGrafter"/>
</dbReference>
<dbReference type="GO" id="GO:0031297">
    <property type="term" value="P:replication fork processing"/>
    <property type="evidence" value="ECO:0007669"/>
    <property type="project" value="TreeGrafter"/>
</dbReference>
<dbReference type="GO" id="GO:0000793">
    <property type="term" value="C:condensed chromosome"/>
    <property type="evidence" value="ECO:0007669"/>
    <property type="project" value="TreeGrafter"/>
</dbReference>
<dbReference type="GO" id="GO:0003697">
    <property type="term" value="F:single-stranded DNA binding"/>
    <property type="evidence" value="ECO:0007669"/>
    <property type="project" value="TreeGrafter"/>
</dbReference>
<dbReference type="WBParaSite" id="jg8498">
    <property type="protein sequence ID" value="jg8498"/>
    <property type="gene ID" value="jg8498"/>
</dbReference>
<dbReference type="InterPro" id="IPR052709">
    <property type="entry name" value="Transposase-MT_Hybrid"/>
</dbReference>
<dbReference type="Pfam" id="PF17906">
    <property type="entry name" value="HTH_48"/>
    <property type="match status" value="1"/>
</dbReference>
<dbReference type="PANTHER" id="PTHR46060:SF2">
    <property type="entry name" value="HISTONE-LYSINE N-METHYLTRANSFERASE SETMAR"/>
    <property type="match status" value="1"/>
</dbReference>
<dbReference type="GO" id="GO:0035861">
    <property type="term" value="C:site of double-strand break"/>
    <property type="evidence" value="ECO:0007669"/>
    <property type="project" value="TreeGrafter"/>
</dbReference>
<organism evidence="3 4">
    <name type="scientific">Ditylenchus dipsaci</name>
    <dbReference type="NCBI Taxonomy" id="166011"/>
    <lineage>
        <taxon>Eukaryota</taxon>
        <taxon>Metazoa</taxon>
        <taxon>Ecdysozoa</taxon>
        <taxon>Nematoda</taxon>
        <taxon>Chromadorea</taxon>
        <taxon>Rhabditida</taxon>
        <taxon>Tylenchina</taxon>
        <taxon>Tylenchomorpha</taxon>
        <taxon>Sphaerularioidea</taxon>
        <taxon>Anguinidae</taxon>
        <taxon>Anguininae</taxon>
        <taxon>Ditylenchus</taxon>
    </lineage>
</organism>
<dbReference type="GO" id="GO:0006303">
    <property type="term" value="P:double-strand break repair via nonhomologous end joining"/>
    <property type="evidence" value="ECO:0007669"/>
    <property type="project" value="TreeGrafter"/>
</dbReference>
<proteinExistence type="predicted"/>
<protein>
    <submittedName>
        <fullName evidence="4">Mos1 transposase HTH domain-containing protein</fullName>
    </submittedName>
</protein>
<dbReference type="GO" id="GO:0046975">
    <property type="term" value="F:histone H3K36 methyltransferase activity"/>
    <property type="evidence" value="ECO:0007669"/>
    <property type="project" value="TreeGrafter"/>
</dbReference>
<keyword evidence="3" id="KW-1185">Reference proteome</keyword>
<evidence type="ECO:0000313" key="3">
    <source>
        <dbReference type="Proteomes" id="UP000887574"/>
    </source>
</evidence>
<evidence type="ECO:0000256" key="1">
    <source>
        <dbReference type="ARBA" id="ARBA00004123"/>
    </source>
</evidence>